<dbReference type="InterPro" id="IPR025924">
    <property type="entry name" value="YHYH_dom"/>
</dbReference>
<dbReference type="Pfam" id="PF14240">
    <property type="entry name" value="YHYH"/>
    <property type="match status" value="1"/>
</dbReference>
<sequence length="169" mass="18023">MAADDPAFNYDRNPNTIGESALSVSLPVTPTAGATPTCLSKGAIGVLRNGVALFAPVDERNRDAVAYETQDQCDGHPQQTGVYHYHDIPSCVRDASTGASTVVGFAYDGYPIVAERSANGDLPTNADLDECHGRTSPILLDGEVVTTYHYSATYEFPYFIGCFHGTKVA</sequence>
<gene>
    <name evidence="2" type="ORF">UFOPK3931_03220</name>
</gene>
<evidence type="ECO:0000259" key="1">
    <source>
        <dbReference type="Pfam" id="PF14240"/>
    </source>
</evidence>
<dbReference type="EMBL" id="CAFBOL010000150">
    <property type="protein sequence ID" value="CAB5018594.1"/>
    <property type="molecule type" value="Genomic_DNA"/>
</dbReference>
<proteinExistence type="predicted"/>
<name>A0A6J7QWU0_9ZZZZ</name>
<reference evidence="2" key="1">
    <citation type="submission" date="2020-05" db="EMBL/GenBank/DDBJ databases">
        <authorList>
            <person name="Chiriac C."/>
            <person name="Salcher M."/>
            <person name="Ghai R."/>
            <person name="Kavagutti S V."/>
        </authorList>
    </citation>
    <scope>NUCLEOTIDE SEQUENCE</scope>
</reference>
<dbReference type="PANTHER" id="PTHR30289:SF8">
    <property type="entry name" value="YHYH DOMAIN-CONTAINING PROTEIN"/>
    <property type="match status" value="1"/>
</dbReference>
<protein>
    <submittedName>
        <fullName evidence="2">Unannotated protein</fullName>
    </submittedName>
</protein>
<dbReference type="AlphaFoldDB" id="A0A6J7QWU0"/>
<accession>A0A6J7QWU0</accession>
<feature type="domain" description="YHYH" evidence="1">
    <location>
        <begin position="24"/>
        <end position="117"/>
    </location>
</feature>
<dbReference type="PANTHER" id="PTHR30289">
    <property type="entry name" value="UNCHARACTERIZED PROTEIN YBCL-RELATED"/>
    <property type="match status" value="1"/>
</dbReference>
<organism evidence="2">
    <name type="scientific">freshwater metagenome</name>
    <dbReference type="NCBI Taxonomy" id="449393"/>
    <lineage>
        <taxon>unclassified sequences</taxon>
        <taxon>metagenomes</taxon>
        <taxon>ecological metagenomes</taxon>
    </lineage>
</organism>
<evidence type="ECO:0000313" key="2">
    <source>
        <dbReference type="EMBL" id="CAB5018594.1"/>
    </source>
</evidence>